<feature type="active site" evidence="8">
    <location>
        <position position="163"/>
    </location>
</feature>
<dbReference type="OMA" id="GEINIMA"/>
<comment type="caution">
    <text evidence="7">Lacks conserved residue(s) required for the propagation of feature annotation.</text>
</comment>
<dbReference type="InterPro" id="IPR024079">
    <property type="entry name" value="MetalloPept_cat_dom_sf"/>
</dbReference>
<keyword evidence="4 9" id="KW-0482">Metalloprotease</keyword>
<dbReference type="GO" id="GO:0008270">
    <property type="term" value="F:zinc ion binding"/>
    <property type="evidence" value="ECO:0007669"/>
    <property type="project" value="InterPro"/>
</dbReference>
<keyword evidence="6 7" id="KW-1015">Disulfide bond</keyword>
<dbReference type="SUPFAM" id="SSF55486">
    <property type="entry name" value="Metalloproteases ('zincins'), catalytic domain"/>
    <property type="match status" value="1"/>
</dbReference>
<evidence type="ECO:0000256" key="5">
    <source>
        <dbReference type="ARBA" id="ARBA00023145"/>
    </source>
</evidence>
<dbReference type="InterPro" id="IPR001506">
    <property type="entry name" value="Peptidase_M12A"/>
</dbReference>
<evidence type="ECO:0000256" key="4">
    <source>
        <dbReference type="ARBA" id="ARBA00023049"/>
    </source>
</evidence>
<dbReference type="GO" id="GO:0006508">
    <property type="term" value="P:proteolysis"/>
    <property type="evidence" value="ECO:0007669"/>
    <property type="project" value="UniProtKB-KW"/>
</dbReference>
<organism evidence="12 13">
    <name type="scientific">Romanomermis culicivorax</name>
    <name type="common">Nematode worm</name>
    <dbReference type="NCBI Taxonomy" id="13658"/>
    <lineage>
        <taxon>Eukaryota</taxon>
        <taxon>Metazoa</taxon>
        <taxon>Ecdysozoa</taxon>
        <taxon>Nematoda</taxon>
        <taxon>Enoplea</taxon>
        <taxon>Dorylaimia</taxon>
        <taxon>Mermithida</taxon>
        <taxon>Mermithoidea</taxon>
        <taxon>Mermithidae</taxon>
        <taxon>Romanomermis</taxon>
    </lineage>
</organism>
<reference evidence="13" key="1">
    <citation type="submission" date="2022-11" db="UniProtKB">
        <authorList>
            <consortium name="WormBaseParasite"/>
        </authorList>
    </citation>
    <scope>IDENTIFICATION</scope>
</reference>
<dbReference type="CDD" id="cd04280">
    <property type="entry name" value="ZnMc_astacin_like"/>
    <property type="match status" value="1"/>
</dbReference>
<dbReference type="PROSITE" id="PS51670">
    <property type="entry name" value="SHKT"/>
    <property type="match status" value="1"/>
</dbReference>
<name>A0A915L116_ROMCU</name>
<dbReference type="Gene3D" id="3.40.390.10">
    <property type="entry name" value="Collagenase (Catalytic Domain)"/>
    <property type="match status" value="1"/>
</dbReference>
<evidence type="ECO:0000256" key="8">
    <source>
        <dbReference type="PROSITE-ProRule" id="PRU01211"/>
    </source>
</evidence>
<evidence type="ECO:0000259" key="10">
    <source>
        <dbReference type="PROSITE" id="PS51670"/>
    </source>
</evidence>
<dbReference type="SMART" id="SM00235">
    <property type="entry name" value="ZnMc"/>
    <property type="match status" value="1"/>
</dbReference>
<evidence type="ECO:0000256" key="1">
    <source>
        <dbReference type="ARBA" id="ARBA00002657"/>
    </source>
</evidence>
<feature type="domain" description="Peptidase M12A" evidence="11">
    <location>
        <begin position="72"/>
        <end position="244"/>
    </location>
</feature>
<sequence length="365" mass="42473">ELLEDDRSFLTDEDFELAKQLHPAVLYSKDRNDIILPQYVLYFIDKYRGDIVGKAAARKNFNFKRSRKLRRNGVRLVYDKWPNGTIPYVISQRYNTRERAILARAFNAFHDRTCIRFVPQQGERDYLFIGKIDGCYSDVGRAGGRQELSLDDGCMQYDTATHEFMHAIDAYDQFGKVNTFESDNYGEPYDYYSVRIMHYDRKAFSKNGLFTIEAKKPGMTYVMGTGKELSPVDLRKLNKMYNCPYDYFLNIDRNYYKYNTNINSNNNNNFNIHFSPPKVQQQQGFPSQNILPAMTLEPVMTPNACRDKGTLCYLWAAQCQAPQVKWLLRTFCPFTCGYCNERLLPESNNIARALPSTFNPSIFGK</sequence>
<evidence type="ECO:0000259" key="11">
    <source>
        <dbReference type="PROSITE" id="PS51864"/>
    </source>
</evidence>
<dbReference type="InterPro" id="IPR034035">
    <property type="entry name" value="Astacin-like_dom"/>
</dbReference>
<keyword evidence="5" id="KW-0865">Zymogen</keyword>
<comment type="function">
    <text evidence="1">Metalloprotease.</text>
</comment>
<dbReference type="PRINTS" id="PR00480">
    <property type="entry name" value="ASTACIN"/>
</dbReference>
<protein>
    <recommendedName>
        <fullName evidence="9">Metalloendopeptidase</fullName>
        <ecNumber evidence="9">3.4.24.-</ecNumber>
    </recommendedName>
</protein>
<keyword evidence="2 9" id="KW-0645">Protease</keyword>
<evidence type="ECO:0000313" key="12">
    <source>
        <dbReference type="Proteomes" id="UP000887565"/>
    </source>
</evidence>
<dbReference type="PANTHER" id="PTHR10127">
    <property type="entry name" value="DISCOIDIN, CUB, EGF, LAMININ , AND ZINC METALLOPROTEASE DOMAIN CONTAINING"/>
    <property type="match status" value="1"/>
</dbReference>
<dbReference type="Gene3D" id="1.10.10.1870">
    <property type="entry name" value="ShTK domain-like"/>
    <property type="match status" value="1"/>
</dbReference>
<keyword evidence="9" id="KW-0479">Metal-binding</keyword>
<dbReference type="Proteomes" id="UP000887565">
    <property type="component" value="Unplaced"/>
</dbReference>
<keyword evidence="12" id="KW-1185">Reference proteome</keyword>
<dbReference type="Pfam" id="PF01400">
    <property type="entry name" value="Astacin"/>
    <property type="match status" value="2"/>
</dbReference>
<evidence type="ECO:0000256" key="9">
    <source>
        <dbReference type="RuleBase" id="RU361183"/>
    </source>
</evidence>
<proteinExistence type="predicted"/>
<dbReference type="EC" id="3.4.24.-" evidence="9"/>
<accession>A0A915L116</accession>
<keyword evidence="9" id="KW-0862">Zinc</keyword>
<dbReference type="InterPro" id="IPR006026">
    <property type="entry name" value="Peptidase_Metallo"/>
</dbReference>
<evidence type="ECO:0000313" key="13">
    <source>
        <dbReference type="WBParaSite" id="nRc.2.0.1.t44758-RA"/>
    </source>
</evidence>
<evidence type="ECO:0000256" key="3">
    <source>
        <dbReference type="ARBA" id="ARBA00022801"/>
    </source>
</evidence>
<evidence type="ECO:0000256" key="7">
    <source>
        <dbReference type="PROSITE-ProRule" id="PRU01005"/>
    </source>
</evidence>
<dbReference type="AlphaFoldDB" id="A0A915L116"/>
<dbReference type="InterPro" id="IPR003582">
    <property type="entry name" value="ShKT_dom"/>
</dbReference>
<dbReference type="GO" id="GO:0004222">
    <property type="term" value="F:metalloendopeptidase activity"/>
    <property type="evidence" value="ECO:0007669"/>
    <property type="project" value="UniProtKB-UniRule"/>
</dbReference>
<comment type="cofactor">
    <cofactor evidence="9">
        <name>Zn(2+)</name>
        <dbReference type="ChEBI" id="CHEBI:29105"/>
    </cofactor>
    <text evidence="9">Binds 1 zinc ion per subunit.</text>
</comment>
<dbReference type="WBParaSite" id="nRc.2.0.1.t44758-RA">
    <property type="protein sequence ID" value="nRc.2.0.1.t44758-RA"/>
    <property type="gene ID" value="nRc.2.0.1.g44758"/>
</dbReference>
<feature type="disulfide bond" evidence="7">
    <location>
        <begin position="305"/>
        <end position="339"/>
    </location>
</feature>
<dbReference type="SMART" id="SM00254">
    <property type="entry name" value="ShKT"/>
    <property type="match status" value="1"/>
</dbReference>
<dbReference type="PANTHER" id="PTHR10127:SF883">
    <property type="entry name" value="ZINC METALLOPROTEINASE NAS-8"/>
    <property type="match status" value="1"/>
</dbReference>
<dbReference type="Pfam" id="PF01549">
    <property type="entry name" value="ShK"/>
    <property type="match status" value="1"/>
</dbReference>
<feature type="domain" description="ShKT" evidence="10">
    <location>
        <begin position="305"/>
        <end position="339"/>
    </location>
</feature>
<keyword evidence="3 9" id="KW-0378">Hydrolase</keyword>
<evidence type="ECO:0000256" key="6">
    <source>
        <dbReference type="ARBA" id="ARBA00023157"/>
    </source>
</evidence>
<evidence type="ECO:0000256" key="2">
    <source>
        <dbReference type="ARBA" id="ARBA00022670"/>
    </source>
</evidence>
<dbReference type="PROSITE" id="PS51864">
    <property type="entry name" value="ASTACIN"/>
    <property type="match status" value="1"/>
</dbReference>